<reference evidence="4" key="6">
    <citation type="submission" date="2019-07" db="EMBL/GenBank/DDBJ databases">
        <authorList>
            <person name="Ross B.D."/>
            <person name="Verster A.J."/>
            <person name="Radey M.C."/>
            <person name="Schmidtke D.T."/>
            <person name="Pope C.E."/>
            <person name="Hoffman L.R."/>
            <person name="Hajjar A."/>
            <person name="Peterson S.B."/>
            <person name="Borenstein E."/>
            <person name="Mougous J.D."/>
        </authorList>
    </citation>
    <scope>NUCLEOTIDE SEQUENCE</scope>
    <source>
        <strain evidence="4">3725 D1 iv</strain>
    </source>
</reference>
<dbReference type="AlphaFoldDB" id="A0A1G6GCS5"/>
<evidence type="ECO:0000313" key="5">
    <source>
        <dbReference type="EMBL" id="RHH37085.1"/>
    </source>
</evidence>
<evidence type="ECO:0000313" key="4">
    <source>
        <dbReference type="EMBL" id="QDM09725.1"/>
    </source>
</evidence>
<reference evidence="4" key="3">
    <citation type="journal article" date="2018" name="Nature">
        <title>Human gut bacteria contain acquired interbacterial defence systems.</title>
        <authorList>
            <person name="Ross B.D."/>
            <person name="Verster A.J."/>
            <person name="Radey M.C."/>
            <person name="Schmidtke D.T."/>
            <person name="Pope C.E."/>
            <person name="Hoffman L.R."/>
            <person name="Hajjar A."/>
            <person name="Peterson S.B."/>
            <person name="Borenstein E."/>
            <person name="Mougous J."/>
        </authorList>
    </citation>
    <scope>NUCLEOTIDE SEQUENCE</scope>
    <source>
        <strain evidence="4">3725 D1 iv</strain>
    </source>
</reference>
<reference evidence="9" key="2">
    <citation type="journal article" date="2018" name="J. Anim. Genet.">
        <title>Acquired interbacterial defense systems protect against interspecies antagonism in the human gut microbiome.</title>
        <authorList>
            <person name="Ross B.D."/>
            <person name="Verster A.J."/>
            <person name="Radey M.C."/>
            <person name="Schmidtke D.T."/>
            <person name="Pope C.E."/>
            <person name="Hoffman L.R."/>
            <person name="Hajjar A."/>
            <person name="Peterson S.B."/>
            <person name="Borenstein E."/>
            <person name="Mougous J."/>
        </authorList>
    </citation>
    <scope>NUCLEOTIDE SEQUENCE [LARGE SCALE GENOMIC DNA]</scope>
    <source>
        <strain evidence="9">3725 D1 iv</strain>
    </source>
</reference>
<dbReference type="Proteomes" id="UP000283329">
    <property type="component" value="Unassembled WGS sequence"/>
</dbReference>
<proteinExistence type="predicted"/>
<dbReference type="EMBL" id="FMYE01000088">
    <property type="protein sequence ID" value="SDB79555.1"/>
    <property type="molecule type" value="Genomic_DNA"/>
</dbReference>
<evidence type="ECO:0000313" key="9">
    <source>
        <dbReference type="Proteomes" id="UP000318823"/>
    </source>
</evidence>
<dbReference type="EMBL" id="QRJR01000085">
    <property type="protein sequence ID" value="RHH37085.1"/>
    <property type="molecule type" value="Genomic_DNA"/>
</dbReference>
<dbReference type="Proteomes" id="UP000473905">
    <property type="component" value="Unassembled WGS sequence"/>
</dbReference>
<accession>A0A1G6GCS5</accession>
<evidence type="ECO:0000313" key="6">
    <source>
        <dbReference type="EMBL" id="SDB79555.1"/>
    </source>
</evidence>
<evidence type="ECO:0000313" key="8">
    <source>
        <dbReference type="Proteomes" id="UP000283329"/>
    </source>
</evidence>
<gene>
    <name evidence="5" type="ORF">DW206_27350</name>
    <name evidence="4" type="ORF">DYI28_13920</name>
    <name evidence="2" type="ORF">F3D66_31610</name>
    <name evidence="1" type="ORF">F3D71_29375</name>
    <name evidence="3" type="ORF">PQ628_28800</name>
    <name evidence="6" type="ORF">SAMN05192581_10881</name>
</gene>
<evidence type="ECO:0000313" key="7">
    <source>
        <dbReference type="Proteomes" id="UP000183670"/>
    </source>
</evidence>
<reference evidence="6 7" key="1">
    <citation type="submission" date="2016-10" db="EMBL/GenBank/DDBJ databases">
        <authorList>
            <person name="de Groot N.N."/>
        </authorList>
    </citation>
    <scope>NUCLEOTIDE SEQUENCE [LARGE SCALE GENOMIC DNA]</scope>
    <source>
        <strain evidence="6 7">NLAE-zl-C500</strain>
    </source>
</reference>
<evidence type="ECO:0000313" key="3">
    <source>
        <dbReference type="EMBL" id="MDC7962196.1"/>
    </source>
</evidence>
<name>A0A1G6GCS5_BACOV</name>
<protein>
    <submittedName>
        <fullName evidence="6">Uncharacterized protein</fullName>
    </submittedName>
</protein>
<dbReference type="RefSeq" id="WP_004327208.1">
    <property type="nucleotide sequence ID" value="NZ_BAABYV010000001.1"/>
</dbReference>
<organism evidence="6 7">
    <name type="scientific">Bacteroides ovatus</name>
    <dbReference type="NCBI Taxonomy" id="28116"/>
    <lineage>
        <taxon>Bacteria</taxon>
        <taxon>Pseudomonadati</taxon>
        <taxon>Bacteroidota</taxon>
        <taxon>Bacteroidia</taxon>
        <taxon>Bacteroidales</taxon>
        <taxon>Bacteroidaceae</taxon>
        <taxon>Bacteroides</taxon>
    </lineage>
</organism>
<reference evidence="5 8" key="4">
    <citation type="submission" date="2018-08" db="EMBL/GenBank/DDBJ databases">
        <title>A genome reference for cultivated species of the human gut microbiota.</title>
        <authorList>
            <person name="Zou Y."/>
            <person name="Xue W."/>
            <person name="Luo G."/>
        </authorList>
    </citation>
    <scope>NUCLEOTIDE SEQUENCE [LARGE SCALE GENOMIC DNA]</scope>
    <source>
        <strain evidence="5 8">AM17-48</strain>
    </source>
</reference>
<evidence type="ECO:0000313" key="10">
    <source>
        <dbReference type="Proteomes" id="UP000323717"/>
    </source>
</evidence>
<dbReference type="EMBL" id="VWLE01000822">
    <property type="protein sequence ID" value="KAA3933980.1"/>
    <property type="molecule type" value="Genomic_DNA"/>
</dbReference>
<evidence type="ECO:0000313" key="1">
    <source>
        <dbReference type="EMBL" id="KAA3933980.1"/>
    </source>
</evidence>
<reference evidence="10 11" key="5">
    <citation type="journal article" date="2019" name="Nat. Med.">
        <title>A library of human gut bacterial isolates paired with longitudinal multiomics data enables mechanistic microbiome research.</title>
        <authorList>
            <person name="Poyet M."/>
            <person name="Groussin M."/>
            <person name="Gibbons S.M."/>
            <person name="Avila-Pacheco J."/>
            <person name="Jiang X."/>
            <person name="Kearney S.M."/>
            <person name="Perrotta A.R."/>
            <person name="Berdy B."/>
            <person name="Zhao S."/>
            <person name="Lieberman T.D."/>
            <person name="Swanson P.K."/>
            <person name="Smith M."/>
            <person name="Roesemann S."/>
            <person name="Alexander J.E."/>
            <person name="Rich S.A."/>
            <person name="Livny J."/>
            <person name="Vlamakis H."/>
            <person name="Clish C."/>
            <person name="Bullock K."/>
            <person name="Deik A."/>
            <person name="Scott J."/>
            <person name="Pierce K.A."/>
            <person name="Xavier R.J."/>
            <person name="Alm E.J."/>
        </authorList>
    </citation>
    <scope>NUCLEOTIDE SEQUENCE [LARGE SCALE GENOMIC DNA]</scope>
    <source>
        <strain evidence="2 11">BIOML-A134</strain>
        <strain evidence="1 10">BIOML-A163</strain>
    </source>
</reference>
<dbReference type="Proteomes" id="UP000318823">
    <property type="component" value="Chromosome"/>
</dbReference>
<dbReference type="Proteomes" id="UP001215078">
    <property type="component" value="Unassembled WGS sequence"/>
</dbReference>
<dbReference type="EMBL" id="JAQQPO010000101">
    <property type="protein sequence ID" value="MDC7962196.1"/>
    <property type="molecule type" value="Genomic_DNA"/>
</dbReference>
<keyword evidence="11" id="KW-1185">Reference proteome</keyword>
<evidence type="ECO:0000313" key="11">
    <source>
        <dbReference type="Proteomes" id="UP000473905"/>
    </source>
</evidence>
<dbReference type="EMBL" id="CP041395">
    <property type="protein sequence ID" value="QDM09725.1"/>
    <property type="molecule type" value="Genomic_DNA"/>
</dbReference>
<sequence>MCGDFNRIIIQLSQHPVVNKSFSDLTCTECEQAYVLINELISLSVEEDYTLLDYIQMARLKYYLGELSCKIYSVKEDAALHYGSALHLLEKGGLDLSLKKWIELVSLRMEE</sequence>
<evidence type="ECO:0000313" key="2">
    <source>
        <dbReference type="EMBL" id="KAA4083144.1"/>
    </source>
</evidence>
<dbReference type="EMBL" id="VWKB01000113">
    <property type="protein sequence ID" value="KAA4083144.1"/>
    <property type="molecule type" value="Genomic_DNA"/>
</dbReference>
<dbReference type="Proteomes" id="UP000183670">
    <property type="component" value="Unassembled WGS sequence"/>
</dbReference>
<reference evidence="3" key="7">
    <citation type="submission" date="2022-10" db="EMBL/GenBank/DDBJ databases">
        <title>Human gut microbiome strain richness.</title>
        <authorList>
            <person name="Chen-Liaw A."/>
        </authorList>
    </citation>
    <scope>NUCLEOTIDE SEQUENCE</scope>
    <source>
        <strain evidence="3">RTP21484st1_H8_RTP21484_190118</strain>
    </source>
</reference>
<dbReference type="Proteomes" id="UP000323717">
    <property type="component" value="Unassembled WGS sequence"/>
</dbReference>